<dbReference type="GO" id="GO:0003723">
    <property type="term" value="F:RNA binding"/>
    <property type="evidence" value="ECO:0007669"/>
    <property type="project" value="InterPro"/>
</dbReference>
<dbReference type="GO" id="GO:0006412">
    <property type="term" value="P:translation"/>
    <property type="evidence" value="ECO:0007669"/>
    <property type="project" value="InterPro"/>
</dbReference>
<evidence type="ECO:0000256" key="4">
    <source>
        <dbReference type="RuleBase" id="RU003619"/>
    </source>
</evidence>
<dbReference type="CDD" id="cd14867">
    <property type="entry name" value="uS7_Eukaryote"/>
    <property type="match status" value="1"/>
</dbReference>
<protein>
    <recommendedName>
        <fullName evidence="5">Small ribosomal subunit protein uS7 domain-containing protein</fullName>
    </recommendedName>
</protein>
<feature type="domain" description="Small ribosomal subunit protein uS7" evidence="5">
    <location>
        <begin position="56"/>
        <end position="214"/>
    </location>
</feature>
<gene>
    <name evidence="6" type="ORF">CAPTEDRAFT_223251</name>
</gene>
<dbReference type="GO" id="GO:0015935">
    <property type="term" value="C:small ribosomal subunit"/>
    <property type="evidence" value="ECO:0007669"/>
    <property type="project" value="InterPro"/>
</dbReference>
<dbReference type="STRING" id="283909.R7UTX4"/>
<dbReference type="Pfam" id="PF00177">
    <property type="entry name" value="Ribosomal_S7"/>
    <property type="match status" value="1"/>
</dbReference>
<evidence type="ECO:0000313" key="6">
    <source>
        <dbReference type="EMBL" id="ELU07387.1"/>
    </source>
</evidence>
<keyword evidence="8" id="KW-1185">Reference proteome</keyword>
<accession>R7UTX4</accession>
<dbReference type="InterPro" id="IPR005716">
    <property type="entry name" value="Ribosomal_uS7_euk/arc"/>
</dbReference>
<dbReference type="InterPro" id="IPR023798">
    <property type="entry name" value="Ribosomal_uS7_dom"/>
</dbReference>
<dbReference type="AlphaFoldDB" id="R7UTX4"/>
<sequence>MAEVAAAPIVTENWEENVAPMTDVPEVKLFGKWTSEDLQVSDISLTDYIPIKEKYAKYLPHSAGRYQVKRFRKAQCPIVERLACSLMMHGRNNGKKIMAMRIVKHAFEIIHLLTSENPLQVLVNAIINSGPREDSTRIGRAGTVRRQAVDVSPLRRVNQAIWLLCHGAREAAFRNIKTIAECLADELINAAKGSSNSHAIKKKDELERVAKSNR</sequence>
<dbReference type="PROSITE" id="PS00052">
    <property type="entry name" value="RIBOSOMAL_S7"/>
    <property type="match status" value="1"/>
</dbReference>
<dbReference type="Proteomes" id="UP000014760">
    <property type="component" value="Unassembled WGS sequence"/>
</dbReference>
<reference evidence="8" key="1">
    <citation type="submission" date="2012-12" db="EMBL/GenBank/DDBJ databases">
        <authorList>
            <person name="Hellsten U."/>
            <person name="Grimwood J."/>
            <person name="Chapman J.A."/>
            <person name="Shapiro H."/>
            <person name="Aerts A."/>
            <person name="Otillar R.P."/>
            <person name="Terry A.Y."/>
            <person name="Boore J.L."/>
            <person name="Simakov O."/>
            <person name="Marletaz F."/>
            <person name="Cho S.-J."/>
            <person name="Edsinger-Gonzales E."/>
            <person name="Havlak P."/>
            <person name="Kuo D.-H."/>
            <person name="Larsson T."/>
            <person name="Lv J."/>
            <person name="Arendt D."/>
            <person name="Savage R."/>
            <person name="Osoegawa K."/>
            <person name="de Jong P."/>
            <person name="Lindberg D.R."/>
            <person name="Seaver E.C."/>
            <person name="Weisblat D.A."/>
            <person name="Putnam N.H."/>
            <person name="Grigoriev I.V."/>
            <person name="Rokhsar D.S."/>
        </authorList>
    </citation>
    <scope>NUCLEOTIDE SEQUENCE</scope>
    <source>
        <strain evidence="8">I ESC-2004</strain>
    </source>
</reference>
<dbReference type="InterPro" id="IPR020606">
    <property type="entry name" value="Ribosomal_uS7_CS"/>
</dbReference>
<dbReference type="PANTHER" id="PTHR11205">
    <property type="entry name" value="RIBOSOMAL PROTEIN S7"/>
    <property type="match status" value="1"/>
</dbReference>
<dbReference type="GO" id="GO:0003735">
    <property type="term" value="F:structural constituent of ribosome"/>
    <property type="evidence" value="ECO:0007669"/>
    <property type="project" value="InterPro"/>
</dbReference>
<evidence type="ECO:0000313" key="8">
    <source>
        <dbReference type="Proteomes" id="UP000014760"/>
    </source>
</evidence>
<reference evidence="7" key="3">
    <citation type="submission" date="2015-06" db="UniProtKB">
        <authorList>
            <consortium name="EnsemblMetazoa"/>
        </authorList>
    </citation>
    <scope>IDENTIFICATION</scope>
</reference>
<dbReference type="OMA" id="QAEDAVW"/>
<keyword evidence="2 4" id="KW-0689">Ribosomal protein</keyword>
<evidence type="ECO:0000256" key="1">
    <source>
        <dbReference type="ARBA" id="ARBA00007151"/>
    </source>
</evidence>
<dbReference type="HOGENOM" id="CLU_063975_0_0_1"/>
<keyword evidence="3 4" id="KW-0687">Ribonucleoprotein</keyword>
<dbReference type="PIRSF" id="PIRSF002122">
    <property type="entry name" value="RPS7p_RPS7a_RPS5e_RPS7o"/>
    <property type="match status" value="1"/>
</dbReference>
<dbReference type="FunCoup" id="R7UTX4">
    <property type="interactions" value="1464"/>
</dbReference>
<proteinExistence type="inferred from homology"/>
<dbReference type="EMBL" id="AMQN01007085">
    <property type="status" value="NOT_ANNOTATED_CDS"/>
    <property type="molecule type" value="Genomic_DNA"/>
</dbReference>
<evidence type="ECO:0000256" key="2">
    <source>
        <dbReference type="ARBA" id="ARBA00022980"/>
    </source>
</evidence>
<comment type="similarity">
    <text evidence="1 4">Belongs to the universal ribosomal protein uS7 family.</text>
</comment>
<dbReference type="EMBL" id="KB299944">
    <property type="protein sequence ID" value="ELU07387.1"/>
    <property type="molecule type" value="Genomic_DNA"/>
</dbReference>
<name>R7UTX4_CAPTE</name>
<reference evidence="6 8" key="2">
    <citation type="journal article" date="2013" name="Nature">
        <title>Insights into bilaterian evolution from three spiralian genomes.</title>
        <authorList>
            <person name="Simakov O."/>
            <person name="Marletaz F."/>
            <person name="Cho S.J."/>
            <person name="Edsinger-Gonzales E."/>
            <person name="Havlak P."/>
            <person name="Hellsten U."/>
            <person name="Kuo D.H."/>
            <person name="Larsson T."/>
            <person name="Lv J."/>
            <person name="Arendt D."/>
            <person name="Savage R."/>
            <person name="Osoegawa K."/>
            <person name="de Jong P."/>
            <person name="Grimwood J."/>
            <person name="Chapman J.A."/>
            <person name="Shapiro H."/>
            <person name="Aerts A."/>
            <person name="Otillar R.P."/>
            <person name="Terry A.Y."/>
            <person name="Boore J.L."/>
            <person name="Grigoriev I.V."/>
            <person name="Lindberg D.R."/>
            <person name="Seaver E.C."/>
            <person name="Weisblat D.A."/>
            <person name="Putnam N.H."/>
            <person name="Rokhsar D.S."/>
        </authorList>
    </citation>
    <scope>NUCLEOTIDE SEQUENCE</scope>
    <source>
        <strain evidence="6 8">I ESC-2004</strain>
    </source>
</reference>
<dbReference type="InterPro" id="IPR000235">
    <property type="entry name" value="Ribosomal_uS7"/>
</dbReference>
<dbReference type="NCBIfam" id="NF003106">
    <property type="entry name" value="PRK04027.1"/>
    <property type="match status" value="1"/>
</dbReference>
<dbReference type="InterPro" id="IPR036823">
    <property type="entry name" value="Ribosomal_uS7_dom_sf"/>
</dbReference>
<dbReference type="FunFam" id="1.10.455.10:FF:000002">
    <property type="entry name" value="40S ribosomal protein S5"/>
    <property type="match status" value="1"/>
</dbReference>
<evidence type="ECO:0000259" key="5">
    <source>
        <dbReference type="Pfam" id="PF00177"/>
    </source>
</evidence>
<dbReference type="SUPFAM" id="SSF47973">
    <property type="entry name" value="Ribosomal protein S7"/>
    <property type="match status" value="1"/>
</dbReference>
<organism evidence="6">
    <name type="scientific">Capitella teleta</name>
    <name type="common">Polychaete worm</name>
    <dbReference type="NCBI Taxonomy" id="283909"/>
    <lineage>
        <taxon>Eukaryota</taxon>
        <taxon>Metazoa</taxon>
        <taxon>Spiralia</taxon>
        <taxon>Lophotrochozoa</taxon>
        <taxon>Annelida</taxon>
        <taxon>Polychaeta</taxon>
        <taxon>Sedentaria</taxon>
        <taxon>Scolecida</taxon>
        <taxon>Capitellidae</taxon>
        <taxon>Capitella</taxon>
    </lineage>
</organism>
<dbReference type="Gene3D" id="1.10.455.10">
    <property type="entry name" value="Ribosomal protein S7 domain"/>
    <property type="match status" value="1"/>
</dbReference>
<evidence type="ECO:0000313" key="7">
    <source>
        <dbReference type="EnsemblMetazoa" id="CapteP223251"/>
    </source>
</evidence>
<dbReference type="OrthoDB" id="10264639at2759"/>
<dbReference type="NCBIfam" id="TIGR01028">
    <property type="entry name" value="uS7_euk_arch"/>
    <property type="match status" value="1"/>
</dbReference>
<dbReference type="EnsemblMetazoa" id="CapteT223251">
    <property type="protein sequence ID" value="CapteP223251"/>
    <property type="gene ID" value="CapteG223251"/>
</dbReference>
<evidence type="ECO:0000256" key="3">
    <source>
        <dbReference type="ARBA" id="ARBA00023274"/>
    </source>
</evidence>